<dbReference type="GO" id="GO:0009379">
    <property type="term" value="C:Holliday junction helicase complex"/>
    <property type="evidence" value="ECO:0007669"/>
    <property type="project" value="InterPro"/>
</dbReference>
<dbReference type="OrthoDB" id="5293449at2"/>
<reference evidence="8" key="3">
    <citation type="submission" date="2017-06" db="EMBL/GenBank/DDBJ databases">
        <authorList>
            <person name="Kim H.J."/>
            <person name="Triplett B.A."/>
        </authorList>
    </citation>
    <scope>NUCLEOTIDE SEQUENCE</scope>
    <source>
        <strain evidence="8">HLGZ1</strain>
    </source>
</reference>
<dbReference type="SUPFAM" id="SSF46929">
    <property type="entry name" value="DNA helicase RuvA subunit, C-terminal domain"/>
    <property type="match status" value="1"/>
</dbReference>
<comment type="domain">
    <text evidence="6">Has three domains with a flexible linker between the domains II and III and assumes an 'L' shape. Domain III is highly mobile and contacts RuvB.</text>
</comment>
<evidence type="ECO:0000256" key="5">
    <source>
        <dbReference type="ARBA" id="ARBA00023204"/>
    </source>
</evidence>
<dbReference type="SMR" id="A0A248LMX0"/>
<evidence type="ECO:0000256" key="1">
    <source>
        <dbReference type="ARBA" id="ARBA00022490"/>
    </source>
</evidence>
<dbReference type="Gene3D" id="1.10.8.10">
    <property type="entry name" value="DNA helicase RuvA subunit, C-terminal domain"/>
    <property type="match status" value="1"/>
</dbReference>
<dbReference type="Pfam" id="PF07499">
    <property type="entry name" value="RuvA_C"/>
    <property type="match status" value="1"/>
</dbReference>
<dbReference type="EMBL" id="JAJAXM010000004">
    <property type="protein sequence ID" value="MCG9024939.1"/>
    <property type="molecule type" value="Genomic_DNA"/>
</dbReference>
<feature type="region of interest" description="Domain III" evidence="6">
    <location>
        <begin position="154"/>
        <end position="202"/>
    </location>
</feature>
<dbReference type="CDD" id="cd00080">
    <property type="entry name" value="H3TH_StructSpec-5'-nucleases"/>
    <property type="match status" value="1"/>
</dbReference>
<dbReference type="Proteomes" id="UP000197424">
    <property type="component" value="Chromosome"/>
</dbReference>
<dbReference type="GO" id="GO:0006310">
    <property type="term" value="P:DNA recombination"/>
    <property type="evidence" value="ECO:0007669"/>
    <property type="project" value="UniProtKB-UniRule"/>
</dbReference>
<evidence type="ECO:0000256" key="3">
    <source>
        <dbReference type="ARBA" id="ARBA00023125"/>
    </source>
</evidence>
<keyword evidence="2 6" id="KW-0227">DNA damage</keyword>
<name>A0A248LMX0_9NEIS</name>
<dbReference type="InterPro" id="IPR000085">
    <property type="entry name" value="RuvA"/>
</dbReference>
<dbReference type="EMBL" id="CP022115">
    <property type="protein sequence ID" value="ASJ26130.1"/>
    <property type="molecule type" value="Genomic_DNA"/>
</dbReference>
<dbReference type="Gene3D" id="1.10.150.20">
    <property type="entry name" value="5' to 3' exonuclease, C-terminal subdomain"/>
    <property type="match status" value="1"/>
</dbReference>
<dbReference type="InterPro" id="IPR036267">
    <property type="entry name" value="RuvA_C_sf"/>
</dbReference>
<dbReference type="InterPro" id="IPR011114">
    <property type="entry name" value="RuvA_C"/>
</dbReference>
<keyword evidence="3 6" id="KW-0238">DNA-binding</keyword>
<dbReference type="InterPro" id="IPR012340">
    <property type="entry name" value="NA-bd_OB-fold"/>
</dbReference>
<keyword evidence="8" id="KW-0547">Nucleotide-binding</keyword>
<evidence type="ECO:0000313" key="8">
    <source>
        <dbReference type="EMBL" id="ASJ26130.1"/>
    </source>
</evidence>
<dbReference type="SUPFAM" id="SSF47781">
    <property type="entry name" value="RuvA domain 2-like"/>
    <property type="match status" value="1"/>
</dbReference>
<dbReference type="InterPro" id="IPR003583">
    <property type="entry name" value="Hlx-hairpin-Hlx_DNA-bd_motif"/>
</dbReference>
<evidence type="ECO:0000313" key="9">
    <source>
        <dbReference type="EMBL" id="MCG9024939.1"/>
    </source>
</evidence>
<dbReference type="RefSeq" id="WP_012698552.1">
    <property type="nucleotide sequence ID" value="NZ_CP022115.1"/>
</dbReference>
<dbReference type="SUPFAM" id="SSF50249">
    <property type="entry name" value="Nucleic acid-binding proteins"/>
    <property type="match status" value="1"/>
</dbReference>
<dbReference type="SMART" id="SM00278">
    <property type="entry name" value="HhH1"/>
    <property type="match status" value="2"/>
</dbReference>
<feature type="domain" description="Helix-hairpin-helix DNA-binding motif class 1" evidence="7">
    <location>
        <begin position="108"/>
        <end position="127"/>
    </location>
</feature>
<evidence type="ECO:0000313" key="10">
    <source>
        <dbReference type="Proteomes" id="UP000197424"/>
    </source>
</evidence>
<dbReference type="GO" id="GO:0005524">
    <property type="term" value="F:ATP binding"/>
    <property type="evidence" value="ECO:0007669"/>
    <property type="project" value="InterPro"/>
</dbReference>
<reference evidence="9 11" key="4">
    <citation type="submission" date="2021-10" db="EMBL/GenBank/DDBJ databases">
        <title>Whole-genome sequencing analysis of Laribacter hongkongensis: virulence gene profiles, carbohydrate-active enzyme prediction, and antimicrobial resistance characterization.</title>
        <authorList>
            <person name="Yuan P."/>
            <person name="Zhan Y."/>
            <person name="Chen D."/>
        </authorList>
    </citation>
    <scope>NUCLEOTIDE SEQUENCE [LARGE SCALE GENOMIC DNA]</scope>
    <source>
        <strain evidence="9 11">W67</strain>
    </source>
</reference>
<dbReference type="Pfam" id="PF14520">
    <property type="entry name" value="HHH_5"/>
    <property type="match status" value="1"/>
</dbReference>
<evidence type="ECO:0000256" key="2">
    <source>
        <dbReference type="ARBA" id="ARBA00022763"/>
    </source>
</evidence>
<dbReference type="Proteomes" id="UP001200247">
    <property type="component" value="Unassembled WGS sequence"/>
</dbReference>
<keyword evidence="4 6" id="KW-0233">DNA recombination</keyword>
<dbReference type="CDD" id="cd14332">
    <property type="entry name" value="UBA_RuvA_C"/>
    <property type="match status" value="1"/>
</dbReference>
<evidence type="ECO:0000313" key="11">
    <source>
        <dbReference type="Proteomes" id="UP001200247"/>
    </source>
</evidence>
<comment type="similarity">
    <text evidence="6">Belongs to the RuvA family.</text>
</comment>
<gene>
    <name evidence="6 8" type="primary">ruvA</name>
    <name evidence="9" type="ORF">LH440_03280</name>
    <name evidence="8" type="ORF">LHGZ1_3299</name>
</gene>
<dbReference type="HAMAP" id="MF_00031">
    <property type="entry name" value="DNA_HJ_migration_RuvA"/>
    <property type="match status" value="1"/>
</dbReference>
<dbReference type="GO" id="GO:0048476">
    <property type="term" value="C:Holliday junction resolvase complex"/>
    <property type="evidence" value="ECO:0007669"/>
    <property type="project" value="UniProtKB-UniRule"/>
</dbReference>
<comment type="caution">
    <text evidence="6">Lacks conserved residue(s) required for the propagation of feature annotation.</text>
</comment>
<comment type="subcellular location">
    <subcellularLocation>
        <location evidence="6">Cytoplasm</location>
    </subcellularLocation>
</comment>
<dbReference type="OMA" id="ECAGVGY"/>
<proteinExistence type="inferred from homology"/>
<dbReference type="InterPro" id="IPR013849">
    <property type="entry name" value="DNA_helicase_Holl-junc_RuvA_I"/>
</dbReference>
<protein>
    <recommendedName>
        <fullName evidence="6">Holliday junction branch migration complex subunit RuvA</fullName>
    </recommendedName>
</protein>
<evidence type="ECO:0000259" key="7">
    <source>
        <dbReference type="SMART" id="SM00278"/>
    </source>
</evidence>
<comment type="function">
    <text evidence="6">The RuvA-RuvB-RuvC complex processes Holliday junction (HJ) DNA during genetic recombination and DNA repair, while the RuvA-RuvB complex plays an important role in the rescue of blocked DNA replication forks via replication fork reversal (RFR). RuvA specifically binds to HJ cruciform DNA, conferring on it an open structure. The RuvB hexamer acts as an ATP-dependent pump, pulling dsDNA into and through the RuvAB complex. HJ branch migration allows RuvC to scan DNA until it finds its consensus sequence, where it cleaves and resolves the cruciform DNA.</text>
</comment>
<keyword evidence="1 6" id="KW-0963">Cytoplasm</keyword>
<accession>A0A248LMX0</accession>
<feature type="region of interest" description="Domain I" evidence="6">
    <location>
        <begin position="1"/>
        <end position="64"/>
    </location>
</feature>
<keyword evidence="8" id="KW-0378">Hydrolase</keyword>
<dbReference type="AlphaFoldDB" id="A0A248LMX0"/>
<feature type="domain" description="Helix-hairpin-helix DNA-binding motif class 1" evidence="7">
    <location>
        <begin position="73"/>
        <end position="92"/>
    </location>
</feature>
<dbReference type="GeneID" id="75108312"/>
<dbReference type="GO" id="GO:0000400">
    <property type="term" value="F:four-way junction DNA binding"/>
    <property type="evidence" value="ECO:0007669"/>
    <property type="project" value="UniProtKB-UniRule"/>
</dbReference>
<organism evidence="8 10">
    <name type="scientific">Laribacter hongkongensis</name>
    <dbReference type="NCBI Taxonomy" id="168471"/>
    <lineage>
        <taxon>Bacteria</taxon>
        <taxon>Pseudomonadati</taxon>
        <taxon>Pseudomonadota</taxon>
        <taxon>Betaproteobacteria</taxon>
        <taxon>Neisseriales</taxon>
        <taxon>Aquaspirillaceae</taxon>
        <taxon>Laribacter</taxon>
    </lineage>
</organism>
<sequence>MIGRLSGTLLEKHPPQILVDAGGVGYEVDVPMSTFCRLPGLNEPVVLWTHMAVREDAHLLFGFAGRAERELFRQLIRISGVGGKLALALLSSLEPDELARAVAQEDIKTLSRVPGIGKKTAERLILELRGKLGSLPSADLLSPAPAAGAALLVENDERADISQALQALGYSAREAEAALKSVPDGTDVATGIRLALKALARP</sequence>
<keyword evidence="5 6" id="KW-0234">DNA repair</keyword>
<dbReference type="InterPro" id="IPR010994">
    <property type="entry name" value="RuvA_2-like"/>
</dbReference>
<evidence type="ECO:0000256" key="4">
    <source>
        <dbReference type="ARBA" id="ARBA00023172"/>
    </source>
</evidence>
<evidence type="ECO:0000256" key="6">
    <source>
        <dbReference type="HAMAP-Rule" id="MF_00031"/>
    </source>
</evidence>
<keyword evidence="8" id="KW-0067">ATP-binding</keyword>
<dbReference type="Gene3D" id="2.40.50.140">
    <property type="entry name" value="Nucleic acid-binding proteins"/>
    <property type="match status" value="1"/>
</dbReference>
<comment type="subunit">
    <text evidence="6">Homotetramer. Forms an RuvA(8)-RuvB(12)-Holliday junction (HJ) complex. HJ DNA is sandwiched between 2 RuvA tetramers; dsDNA enters through RuvA and exits via RuvB. An RuvB hexamer assembles on each DNA strand where it exits the tetramer. Each RuvB hexamer is contacted by two RuvA subunits (via domain III) on 2 adjacent RuvB subunits; this complex drives branch migration. In the full resolvosome a probable DNA-RuvA(4)-RuvB(12)-RuvC(2) complex forms which resolves the HJ.</text>
</comment>
<dbReference type="Pfam" id="PF01330">
    <property type="entry name" value="RuvA_N"/>
    <property type="match status" value="1"/>
</dbReference>
<dbReference type="GO" id="GO:0006281">
    <property type="term" value="P:DNA repair"/>
    <property type="evidence" value="ECO:0007669"/>
    <property type="project" value="UniProtKB-UniRule"/>
</dbReference>
<keyword evidence="8" id="KW-0347">Helicase</keyword>
<dbReference type="GO" id="GO:0009378">
    <property type="term" value="F:four-way junction helicase activity"/>
    <property type="evidence" value="ECO:0007669"/>
    <property type="project" value="InterPro"/>
</dbReference>
<dbReference type="NCBIfam" id="TIGR00084">
    <property type="entry name" value="ruvA"/>
    <property type="match status" value="1"/>
</dbReference>
<reference evidence="10" key="2">
    <citation type="submission" date="2017-06" db="EMBL/GenBank/DDBJ databases">
        <title>Whole genome sequence of Laribacter hongkongensis LHGZ1.</title>
        <authorList>
            <person name="Chen D."/>
            <person name="Wu H."/>
            <person name="Chen J."/>
        </authorList>
    </citation>
    <scope>NUCLEOTIDE SEQUENCE [LARGE SCALE GENOMIC DNA]</scope>
    <source>
        <strain evidence="10">LHGZ1</strain>
    </source>
</reference>
<reference evidence="8" key="1">
    <citation type="journal article" date="2017" name="J. Antimicrob. Chemother.">
        <title>Emergence and genomic analysis of MDR Laribacter hongkongensis strain HLGZ1 from Guangzhou, China.</title>
        <authorList>
            <person name="Wu H.K."/>
            <person name="Chen J.H."/>
            <person name="Yang L."/>
            <person name="Li A.R."/>
            <person name="Su D.H."/>
            <person name="Lin Y.P."/>
            <person name="Chen D.Q."/>
        </authorList>
    </citation>
    <scope>NUCLEOTIDE SEQUENCE</scope>
    <source>
        <strain evidence="8">HLGZ1</strain>
    </source>
</reference>
<dbReference type="GO" id="GO:0005737">
    <property type="term" value="C:cytoplasm"/>
    <property type="evidence" value="ECO:0007669"/>
    <property type="project" value="UniProtKB-SubCell"/>
</dbReference>